<protein>
    <recommendedName>
        <fullName evidence="4">SPW repeat-containing protein</fullName>
    </recommendedName>
</protein>
<dbReference type="RefSeq" id="WP_376810749.1">
    <property type="nucleotide sequence ID" value="NZ_JBHTAC010000077.1"/>
</dbReference>
<keyword evidence="1" id="KW-0812">Transmembrane</keyword>
<keyword evidence="3" id="KW-1185">Reference proteome</keyword>
<feature type="transmembrane region" description="Helical" evidence="1">
    <location>
        <begin position="7"/>
        <end position="28"/>
    </location>
</feature>
<reference evidence="3" key="1">
    <citation type="journal article" date="2019" name="Int. J. Syst. Evol. Microbiol.">
        <title>The Global Catalogue of Microorganisms (GCM) 10K type strain sequencing project: providing services to taxonomists for standard genome sequencing and annotation.</title>
        <authorList>
            <consortium name="The Broad Institute Genomics Platform"/>
            <consortium name="The Broad Institute Genome Sequencing Center for Infectious Disease"/>
            <person name="Wu L."/>
            <person name="Ma J."/>
        </authorList>
    </citation>
    <scope>NUCLEOTIDE SEQUENCE [LARGE SCALE GENOMIC DNA]</scope>
    <source>
        <strain evidence="3">CGMCC 1.9106</strain>
    </source>
</reference>
<name>A0ABW2H716_9ACTN</name>
<gene>
    <name evidence="2" type="ORF">ACFQO7_36875</name>
</gene>
<evidence type="ECO:0000313" key="2">
    <source>
        <dbReference type="EMBL" id="MFC7248071.1"/>
    </source>
</evidence>
<dbReference type="Proteomes" id="UP001596392">
    <property type="component" value="Unassembled WGS sequence"/>
</dbReference>
<keyword evidence="1" id="KW-0472">Membrane</keyword>
<accession>A0ABW2H716</accession>
<evidence type="ECO:0000313" key="3">
    <source>
        <dbReference type="Proteomes" id="UP001596392"/>
    </source>
</evidence>
<evidence type="ECO:0008006" key="4">
    <source>
        <dbReference type="Google" id="ProtNLM"/>
    </source>
</evidence>
<evidence type="ECO:0000256" key="1">
    <source>
        <dbReference type="SAM" id="Phobius"/>
    </source>
</evidence>
<dbReference type="EMBL" id="JBHTAC010000077">
    <property type="protein sequence ID" value="MFC7248071.1"/>
    <property type="molecule type" value="Genomic_DNA"/>
</dbReference>
<keyword evidence="1" id="KW-1133">Transmembrane helix</keyword>
<comment type="caution">
    <text evidence="2">The sequence shown here is derived from an EMBL/GenBank/DDBJ whole genome shotgun (WGS) entry which is preliminary data.</text>
</comment>
<proteinExistence type="predicted"/>
<organism evidence="2 3">
    <name type="scientific">Catellatospora aurea</name>
    <dbReference type="NCBI Taxonomy" id="1337874"/>
    <lineage>
        <taxon>Bacteria</taxon>
        <taxon>Bacillati</taxon>
        <taxon>Actinomycetota</taxon>
        <taxon>Actinomycetes</taxon>
        <taxon>Micromonosporales</taxon>
        <taxon>Micromonosporaceae</taxon>
        <taxon>Catellatospora</taxon>
    </lineage>
</organism>
<feature type="transmembrane region" description="Helical" evidence="1">
    <location>
        <begin position="34"/>
        <end position="54"/>
    </location>
</feature>
<sequence>MNSINKAPLWVWIIGVSLFSGLPIIRLVGYGNPMMALLAAAGVFYAAGLGRAVYRQNLLARGVHLDD</sequence>